<dbReference type="InterPro" id="IPR017853">
    <property type="entry name" value="GH"/>
</dbReference>
<keyword evidence="5" id="KW-0326">Glycosidase</keyword>
<keyword evidence="3" id="KW-0136">Cellulose degradation</keyword>
<organism evidence="7">
    <name type="scientific">freshwater metagenome</name>
    <dbReference type="NCBI Taxonomy" id="449393"/>
    <lineage>
        <taxon>unclassified sequences</taxon>
        <taxon>metagenomes</taxon>
        <taxon>ecological metagenomes</taxon>
    </lineage>
</organism>
<dbReference type="AlphaFoldDB" id="A0A6J6E0E6"/>
<dbReference type="InterPro" id="IPR001360">
    <property type="entry name" value="Glyco_hydro_1"/>
</dbReference>
<evidence type="ECO:0000313" key="7">
    <source>
        <dbReference type="EMBL" id="CAB4569246.1"/>
    </source>
</evidence>
<dbReference type="FunFam" id="3.20.20.80:FF:000004">
    <property type="entry name" value="Beta-glucosidase 6-phospho-beta-glucosidase"/>
    <property type="match status" value="1"/>
</dbReference>
<proteinExistence type="inferred from homology"/>
<dbReference type="NCBIfam" id="TIGR03356">
    <property type="entry name" value="BGL"/>
    <property type="match status" value="1"/>
</dbReference>
<evidence type="ECO:0000256" key="2">
    <source>
        <dbReference type="ARBA" id="ARBA00022801"/>
    </source>
</evidence>
<dbReference type="GO" id="GO:0030245">
    <property type="term" value="P:cellulose catabolic process"/>
    <property type="evidence" value="ECO:0007669"/>
    <property type="project" value="UniProtKB-KW"/>
</dbReference>
<accession>A0A6J6E0E6</accession>
<sequence length="461" mass="51155">MTKYTALANEVSSRVPAGFLFGAATSSWQIEGSSHTRGSSIWDDFVKVPGAIVDRATADPACDHVNRLEEDLDLLARLGVDSYRFSVSWPRVIPGGKSAVDQKGIDFYDRLIDGLLKRGIKPSLTLYHWDLPSELQAHGGWAWEGIYDQFQHYADVVSSKFADRVFSWATLNEPWVVAYLGNAAGIHAPGIKDPATSLEVAYRLMVASGKAIDVLRSNKANNPGIVLNLTTIIADDEEITDAARHIDNLQNRFWLDLLAGRGITSEIKDSTAKYTDWDFVTDDGIKAAANKIDWMGVNYYSPMRVASKPAAGPGHIVGQVPALFPGSPPVHFVPREPQTDMGWEIHAPSLTSTLTRIAKDLPGVPLYITENGGAFPDKLVDGVVDDQDRIDYYAKHLHAAFDAIEQGVDLRGYYAWSLMDNLEWAEGWTKRFGIVRVSENDLTRIPKQSFEFLKKVFEERN</sequence>
<evidence type="ECO:0000256" key="4">
    <source>
        <dbReference type="ARBA" id="ARBA00023277"/>
    </source>
</evidence>
<keyword evidence="6" id="KW-0624">Polysaccharide degradation</keyword>
<evidence type="ECO:0000256" key="3">
    <source>
        <dbReference type="ARBA" id="ARBA00023001"/>
    </source>
</evidence>
<keyword evidence="4" id="KW-0119">Carbohydrate metabolism</keyword>
<gene>
    <name evidence="7" type="ORF">UFOPK1639_00899</name>
    <name evidence="8" type="ORF">UFOPK2132_00462</name>
</gene>
<evidence type="ECO:0000256" key="6">
    <source>
        <dbReference type="ARBA" id="ARBA00023326"/>
    </source>
</evidence>
<keyword evidence="2" id="KW-0378">Hydrolase</keyword>
<protein>
    <submittedName>
        <fullName evidence="7">Unannotated protein</fullName>
    </submittedName>
</protein>
<evidence type="ECO:0000313" key="8">
    <source>
        <dbReference type="EMBL" id="CAB4634988.1"/>
    </source>
</evidence>
<dbReference type="SUPFAM" id="SSF51445">
    <property type="entry name" value="(Trans)glycosidases"/>
    <property type="match status" value="1"/>
</dbReference>
<dbReference type="GO" id="GO:0008422">
    <property type="term" value="F:beta-glucosidase activity"/>
    <property type="evidence" value="ECO:0007669"/>
    <property type="project" value="InterPro"/>
</dbReference>
<dbReference type="EMBL" id="CAEZVU010000067">
    <property type="protein sequence ID" value="CAB4634988.1"/>
    <property type="molecule type" value="Genomic_DNA"/>
</dbReference>
<evidence type="ECO:0000256" key="5">
    <source>
        <dbReference type="ARBA" id="ARBA00023295"/>
    </source>
</evidence>
<name>A0A6J6E0E6_9ZZZZ</name>
<reference evidence="7" key="1">
    <citation type="submission" date="2020-05" db="EMBL/GenBank/DDBJ databases">
        <authorList>
            <person name="Chiriac C."/>
            <person name="Salcher M."/>
            <person name="Ghai R."/>
            <person name="Kavagutti S V."/>
        </authorList>
    </citation>
    <scope>NUCLEOTIDE SEQUENCE</scope>
</reference>
<dbReference type="EMBL" id="CAEZTH010000132">
    <property type="protein sequence ID" value="CAB4569246.1"/>
    <property type="molecule type" value="Genomic_DNA"/>
</dbReference>
<dbReference type="Gene3D" id="3.20.20.80">
    <property type="entry name" value="Glycosidases"/>
    <property type="match status" value="1"/>
</dbReference>
<dbReference type="PRINTS" id="PR00131">
    <property type="entry name" value="GLHYDRLASE1"/>
</dbReference>
<dbReference type="InterPro" id="IPR017736">
    <property type="entry name" value="Glyco_hydro_1_beta-glucosidase"/>
</dbReference>
<dbReference type="GO" id="GO:0005829">
    <property type="term" value="C:cytosol"/>
    <property type="evidence" value="ECO:0007669"/>
    <property type="project" value="TreeGrafter"/>
</dbReference>
<comment type="similarity">
    <text evidence="1">Belongs to the glycosyl hydrolase 1 family.</text>
</comment>
<dbReference type="Pfam" id="PF00232">
    <property type="entry name" value="Glyco_hydro_1"/>
    <property type="match status" value="1"/>
</dbReference>
<evidence type="ECO:0000256" key="1">
    <source>
        <dbReference type="ARBA" id="ARBA00010838"/>
    </source>
</evidence>
<dbReference type="PANTHER" id="PTHR10353:SF36">
    <property type="entry name" value="LP05116P"/>
    <property type="match status" value="1"/>
</dbReference>
<dbReference type="PANTHER" id="PTHR10353">
    <property type="entry name" value="GLYCOSYL HYDROLASE"/>
    <property type="match status" value="1"/>
</dbReference>